<feature type="domain" description="CCHC-type" evidence="3">
    <location>
        <begin position="307"/>
        <end position="323"/>
    </location>
</feature>
<evidence type="ECO:0000313" key="5">
    <source>
        <dbReference type="Proteomes" id="UP000626092"/>
    </source>
</evidence>
<keyword evidence="1" id="KW-0863">Zinc-finger</keyword>
<gene>
    <name evidence="4" type="ORF">RHSIM_Rhsim13G0219800</name>
</gene>
<proteinExistence type="predicted"/>
<dbReference type="Pfam" id="PF00098">
    <property type="entry name" value="zf-CCHC"/>
    <property type="match status" value="1"/>
</dbReference>
<protein>
    <recommendedName>
        <fullName evidence="3">CCHC-type domain-containing protein</fullName>
    </recommendedName>
</protein>
<keyword evidence="5" id="KW-1185">Reference proteome</keyword>
<dbReference type="SMART" id="SM00343">
    <property type="entry name" value="ZnF_C2HC"/>
    <property type="match status" value="1"/>
</dbReference>
<dbReference type="SUPFAM" id="SSF57756">
    <property type="entry name" value="Retrovirus zinc finger-like domains"/>
    <property type="match status" value="1"/>
</dbReference>
<dbReference type="GO" id="GO:0008270">
    <property type="term" value="F:zinc ion binding"/>
    <property type="evidence" value="ECO:0007669"/>
    <property type="project" value="UniProtKB-KW"/>
</dbReference>
<sequence length="413" mass="46724">MESTFADADLIACAYMDQHERQRAKKKFLLSEQLVALTAARGAPQHQNPHSRRVNTESGDDVESEDGDNPFAVLRPQRKELAVVPDTFRRWESGFKLDIPEFKGCSQPDEFLDWVAAVEEILEFKEVPLDKRVSLVATKFRGRAAAWWQQLKQTRERQGKEKIRSWEKLLKHMQASFLPHNCTRSLYQQLQNLRQGSKSVDDYTQEFYQLLARNDLSESQDQLVSRYIGGMREQFQDALNFYDPVSVSETHQKALTLEKQAGRKSGFQFGNITGSRPIPLVNNQTAIGKPLAAGQANRAPINSNTTRCFKCGEPGHRMADCKRNERFGKGLFVDAGDNEIEQPSEEQAAQYDEDGVEEEFVQGDYGPLLKQDGDTNNVNLSSSCRHGSLDEKVLLQAFNDFLDALLQGNEVSA</sequence>
<reference evidence="4" key="1">
    <citation type="submission" date="2019-11" db="EMBL/GenBank/DDBJ databases">
        <authorList>
            <person name="Liu Y."/>
            <person name="Hou J."/>
            <person name="Li T.-Q."/>
            <person name="Guan C.-H."/>
            <person name="Wu X."/>
            <person name="Wu H.-Z."/>
            <person name="Ling F."/>
            <person name="Zhang R."/>
            <person name="Shi X.-G."/>
            <person name="Ren J.-P."/>
            <person name="Chen E.-F."/>
            <person name="Sun J.-M."/>
        </authorList>
    </citation>
    <scope>NUCLEOTIDE SEQUENCE</scope>
    <source>
        <strain evidence="4">Adult_tree_wgs_1</strain>
        <tissue evidence="4">Leaves</tissue>
    </source>
</reference>
<feature type="compositionally biased region" description="Acidic residues" evidence="2">
    <location>
        <begin position="58"/>
        <end position="68"/>
    </location>
</feature>
<dbReference type="Gene3D" id="4.10.60.10">
    <property type="entry name" value="Zinc finger, CCHC-type"/>
    <property type="match status" value="1"/>
</dbReference>
<evidence type="ECO:0000256" key="2">
    <source>
        <dbReference type="SAM" id="MobiDB-lite"/>
    </source>
</evidence>
<dbReference type="PANTHER" id="PTHR35046:SF18">
    <property type="entry name" value="RNA-DIRECTED DNA POLYMERASE"/>
    <property type="match status" value="1"/>
</dbReference>
<keyword evidence="1" id="KW-0862">Zinc</keyword>
<dbReference type="EMBL" id="WJXA01000013">
    <property type="protein sequence ID" value="KAF7119350.1"/>
    <property type="molecule type" value="Genomic_DNA"/>
</dbReference>
<keyword evidence="1" id="KW-0479">Metal-binding</keyword>
<dbReference type="PANTHER" id="PTHR35046">
    <property type="entry name" value="ZINC KNUCKLE (CCHC-TYPE) FAMILY PROTEIN"/>
    <property type="match status" value="1"/>
</dbReference>
<evidence type="ECO:0000256" key="1">
    <source>
        <dbReference type="PROSITE-ProRule" id="PRU00047"/>
    </source>
</evidence>
<name>A0A834L601_RHOSS</name>
<dbReference type="InterPro" id="IPR036875">
    <property type="entry name" value="Znf_CCHC_sf"/>
</dbReference>
<dbReference type="PROSITE" id="PS50158">
    <property type="entry name" value="ZF_CCHC"/>
    <property type="match status" value="1"/>
</dbReference>
<evidence type="ECO:0000259" key="3">
    <source>
        <dbReference type="PROSITE" id="PS50158"/>
    </source>
</evidence>
<dbReference type="InterPro" id="IPR005162">
    <property type="entry name" value="Retrotrans_gag_dom"/>
</dbReference>
<dbReference type="InterPro" id="IPR001878">
    <property type="entry name" value="Znf_CCHC"/>
</dbReference>
<dbReference type="Pfam" id="PF03732">
    <property type="entry name" value="Retrotrans_gag"/>
    <property type="match status" value="1"/>
</dbReference>
<accession>A0A834L601</accession>
<feature type="region of interest" description="Disordered" evidence="2">
    <location>
        <begin position="40"/>
        <end position="71"/>
    </location>
</feature>
<dbReference type="Proteomes" id="UP000626092">
    <property type="component" value="Unassembled WGS sequence"/>
</dbReference>
<organism evidence="4 5">
    <name type="scientific">Rhododendron simsii</name>
    <name type="common">Sims's rhododendron</name>
    <dbReference type="NCBI Taxonomy" id="118357"/>
    <lineage>
        <taxon>Eukaryota</taxon>
        <taxon>Viridiplantae</taxon>
        <taxon>Streptophyta</taxon>
        <taxon>Embryophyta</taxon>
        <taxon>Tracheophyta</taxon>
        <taxon>Spermatophyta</taxon>
        <taxon>Magnoliopsida</taxon>
        <taxon>eudicotyledons</taxon>
        <taxon>Gunneridae</taxon>
        <taxon>Pentapetalae</taxon>
        <taxon>asterids</taxon>
        <taxon>Ericales</taxon>
        <taxon>Ericaceae</taxon>
        <taxon>Ericoideae</taxon>
        <taxon>Rhodoreae</taxon>
        <taxon>Rhododendron</taxon>
    </lineage>
</organism>
<dbReference type="AlphaFoldDB" id="A0A834L601"/>
<dbReference type="GO" id="GO:0003676">
    <property type="term" value="F:nucleic acid binding"/>
    <property type="evidence" value="ECO:0007669"/>
    <property type="project" value="InterPro"/>
</dbReference>
<dbReference type="OrthoDB" id="1934635at2759"/>
<comment type="caution">
    <text evidence="4">The sequence shown here is derived from an EMBL/GenBank/DDBJ whole genome shotgun (WGS) entry which is preliminary data.</text>
</comment>
<evidence type="ECO:0000313" key="4">
    <source>
        <dbReference type="EMBL" id="KAF7119350.1"/>
    </source>
</evidence>